<organism evidence="8 9">
    <name type="scientific">Dactylosporangium siamense</name>
    <dbReference type="NCBI Taxonomy" id="685454"/>
    <lineage>
        <taxon>Bacteria</taxon>
        <taxon>Bacillati</taxon>
        <taxon>Actinomycetota</taxon>
        <taxon>Actinomycetes</taxon>
        <taxon>Micromonosporales</taxon>
        <taxon>Micromonosporaceae</taxon>
        <taxon>Dactylosporangium</taxon>
    </lineage>
</organism>
<accession>A0A919PMD0</accession>
<evidence type="ECO:0000256" key="3">
    <source>
        <dbReference type="ARBA" id="ARBA00022679"/>
    </source>
</evidence>
<gene>
    <name evidence="6 8" type="primary">glgE</name>
    <name evidence="8" type="ORF">Dsi01nite_028090</name>
</gene>
<comment type="catalytic activity">
    <reaction evidence="5 6">
        <text>alpha-maltose 1-phosphate + [(1-&gt;4)-alpha-D-glucosyl](n) = [(1-&gt;4)-alpha-D-glucosyl](n+2) + phosphate</text>
        <dbReference type="Rhea" id="RHEA:42692"/>
        <dbReference type="Rhea" id="RHEA-COMP:9584"/>
        <dbReference type="Rhea" id="RHEA-COMP:10183"/>
        <dbReference type="ChEBI" id="CHEBI:15444"/>
        <dbReference type="ChEBI" id="CHEBI:43474"/>
        <dbReference type="ChEBI" id="CHEBI:63576"/>
        <dbReference type="EC" id="2.4.99.16"/>
    </reaction>
</comment>
<dbReference type="InterPro" id="IPR026585">
    <property type="entry name" value="GlgE"/>
</dbReference>
<feature type="binding site" evidence="6">
    <location>
        <position position="430"/>
    </location>
    <ligand>
        <name>alpha-maltose 1-phosphate</name>
        <dbReference type="ChEBI" id="CHEBI:63576"/>
    </ligand>
</feature>
<dbReference type="Gene3D" id="1.20.58.80">
    <property type="entry name" value="Phosphotransferase system, lactose/cellobiose-type IIA subunit"/>
    <property type="match status" value="1"/>
</dbReference>
<sequence length="700" mass="77672">MGTPTPEKLDIARTDTETALATEDPVVVADAPASTWQAATGPGVVTGNRFPIEQVTPQVEGGRFPAKAVVGELVPVTAVAYREGHSMMGCNVVLIGPDGREGPFTRMGPGAPGTDRWHGTMRPDAVGAWTFAVEAFSDPYLTWHDAVTKKIGAGQGLQDLGNDLAEGAVLLNQAATGVPAAERGRVTGAAQALADASIPLFARVSPALGLTDVLWRYPVRQHVTRSKELPIWCDRQRALFSAWYEFFPRSEGAVVDEHGKPVTHGTFASATPRLQQVADLGFDVVYLPPIHPIGRVNRKGPNNTLVAGPQDIGSPWAIGAAEGGHDTIHPDLGTLEDFRAFVAAAHEAGVEIAMDLALQCAPDHPWVTEHPEWFTTRADGSIAYAENPPKKYQDIYPLNFDNDPLGIRDEVLRVVLHWVENGVKIFRVDNPHTKPVGFWHWIIDEVKSVEPDVLFLAEAFTRPAMMHGLGKHGFTQSYTYFTWRVQAWELRDYVQELIAAADYMRPNFWPNTPDILPEHLQHGGPPMFKIRAVLASLLSPSWGMYAGFELFEHLHRPGSEEYLDNEKFQLRPRDWAAAEAAGESLAPYLRKLNHVRRDNPALHWLRNTVFHGIDNEQVLCFSKRDPDSDNTVLVVVSLDSQNVQWGNTTLDMPALGFDWHERFTVRDELTGATFDWGQHNAIRLDPLYEPAHVFTVHRHR</sequence>
<evidence type="ECO:0000256" key="4">
    <source>
        <dbReference type="ARBA" id="ARBA00023277"/>
    </source>
</evidence>
<comment type="function">
    <text evidence="6">Maltosyltransferase that uses maltose 1-phosphate (M1P) as the sugar donor to elongate linear or branched alpha-(1-&gt;4)-glucans. Is involved in a branched alpha-glucan biosynthetic pathway from trehalose, together with TreS, Mak and GlgB.</text>
</comment>
<comment type="subunit">
    <text evidence="1 6">Homodimer.</text>
</comment>
<comment type="caution">
    <text evidence="8">The sequence shown here is derived from an EMBL/GenBank/DDBJ whole genome shotgun (WGS) entry which is preliminary data.</text>
</comment>
<dbReference type="AlphaFoldDB" id="A0A919PMD0"/>
<keyword evidence="3 6" id="KW-0808">Transferase</keyword>
<evidence type="ECO:0000259" key="7">
    <source>
        <dbReference type="SMART" id="SM00642"/>
    </source>
</evidence>
<dbReference type="GO" id="GO:0016758">
    <property type="term" value="F:hexosyltransferase activity"/>
    <property type="evidence" value="ECO:0007669"/>
    <property type="project" value="UniProtKB-UniRule"/>
</dbReference>
<dbReference type="Pfam" id="PF21702">
    <property type="entry name" value="GLGE_C"/>
    <property type="match status" value="1"/>
</dbReference>
<evidence type="ECO:0000256" key="2">
    <source>
        <dbReference type="ARBA" id="ARBA00022676"/>
    </source>
</evidence>
<dbReference type="EMBL" id="BONQ01000044">
    <property type="protein sequence ID" value="GIG44768.1"/>
    <property type="molecule type" value="Genomic_DNA"/>
</dbReference>
<feature type="binding site" evidence="6">
    <location>
        <position position="394"/>
    </location>
    <ligand>
        <name>alpha-maltose 1-phosphate</name>
        <dbReference type="ChEBI" id="CHEBI:63576"/>
    </ligand>
</feature>
<dbReference type="Proteomes" id="UP000660611">
    <property type="component" value="Unassembled WGS sequence"/>
</dbReference>
<feature type="domain" description="Glycosyl hydrolase family 13 catalytic" evidence="7">
    <location>
        <begin position="241"/>
        <end position="596"/>
    </location>
</feature>
<dbReference type="Gene3D" id="2.60.40.10">
    <property type="entry name" value="Immunoglobulins"/>
    <property type="match status" value="1"/>
</dbReference>
<dbReference type="Gene3D" id="3.20.20.80">
    <property type="entry name" value="Glycosidases"/>
    <property type="match status" value="1"/>
</dbReference>
<evidence type="ECO:0000313" key="9">
    <source>
        <dbReference type="Proteomes" id="UP000660611"/>
    </source>
</evidence>
<keyword evidence="2 6" id="KW-0328">Glycosyltransferase</keyword>
<keyword evidence="9" id="KW-1185">Reference proteome</keyword>
<feature type="active site" description="Proton donor" evidence="6">
    <location>
        <position position="458"/>
    </location>
</feature>
<dbReference type="SMART" id="SM00642">
    <property type="entry name" value="Aamy"/>
    <property type="match status" value="1"/>
</dbReference>
<dbReference type="InterPro" id="IPR017853">
    <property type="entry name" value="GH"/>
</dbReference>
<dbReference type="InterPro" id="IPR013780">
    <property type="entry name" value="Glyco_hydro_b"/>
</dbReference>
<feature type="active site" description="Nucleophile" evidence="6">
    <location>
        <position position="429"/>
    </location>
</feature>
<dbReference type="SUPFAM" id="SSF51445">
    <property type="entry name" value="(Trans)glycosidases"/>
    <property type="match status" value="1"/>
</dbReference>
<protein>
    <recommendedName>
        <fullName evidence="6">Alpha-1,4-glucan:maltose-1-phosphate maltosyltransferase</fullName>
        <shortName evidence="6">GMPMT</shortName>
        <ecNumber evidence="6">2.4.99.16</ecNumber>
    </recommendedName>
    <alternativeName>
        <fullName evidence="6">(1-&gt;4)-alpha-D-glucan:maltose-1-phosphate alpha-D-maltosyltransferase</fullName>
    </alternativeName>
</protein>
<keyword evidence="4 6" id="KW-0119">Carbohydrate metabolism</keyword>
<evidence type="ECO:0000256" key="5">
    <source>
        <dbReference type="ARBA" id="ARBA00048735"/>
    </source>
</evidence>
<dbReference type="HAMAP" id="MF_02124">
    <property type="entry name" value="GlgE"/>
    <property type="match status" value="1"/>
</dbReference>
<dbReference type="InterPro" id="IPR021828">
    <property type="entry name" value="GlgE_dom_N/S"/>
</dbReference>
<dbReference type="Gene3D" id="2.60.40.1180">
    <property type="entry name" value="Golgi alpha-mannosidase II"/>
    <property type="match status" value="1"/>
</dbReference>
<dbReference type="InterPro" id="IPR006047">
    <property type="entry name" value="GH13_cat_dom"/>
</dbReference>
<dbReference type="CDD" id="cd11344">
    <property type="entry name" value="AmyAc_GlgE_like"/>
    <property type="match status" value="1"/>
</dbReference>
<dbReference type="PANTHER" id="PTHR47786">
    <property type="entry name" value="ALPHA-1,4-GLUCAN:MALTOSE-1-PHOSPHATE MALTOSYLTRANSFERASE"/>
    <property type="match status" value="1"/>
</dbReference>
<feature type="binding site" evidence="6">
    <location>
        <position position="299"/>
    </location>
    <ligand>
        <name>alpha-maltose 1-phosphate</name>
        <dbReference type="ChEBI" id="CHEBI:63576"/>
    </ligand>
</feature>
<dbReference type="Pfam" id="PF11896">
    <property type="entry name" value="GlgE_dom_N_S"/>
    <property type="match status" value="1"/>
</dbReference>
<feature type="site" description="Transition state stabilizer" evidence="6">
    <location>
        <position position="514"/>
    </location>
</feature>
<dbReference type="GO" id="GO:0030979">
    <property type="term" value="P:alpha-glucan biosynthetic process"/>
    <property type="evidence" value="ECO:0007669"/>
    <property type="project" value="UniProtKB-UniRule"/>
</dbReference>
<dbReference type="PANTHER" id="PTHR47786:SF2">
    <property type="entry name" value="GLYCOSYL HYDROLASE FAMILY 13 CATALYTIC DOMAIN-CONTAINING PROTEIN"/>
    <property type="match status" value="1"/>
</dbReference>
<dbReference type="EC" id="2.4.99.16" evidence="6"/>
<dbReference type="InterPro" id="IPR013783">
    <property type="entry name" value="Ig-like_fold"/>
</dbReference>
<feature type="binding site" evidence="6">
    <location>
        <begin position="567"/>
        <end position="568"/>
    </location>
    <ligand>
        <name>alpha-maltose 1-phosphate</name>
        <dbReference type="ChEBI" id="CHEBI:63576"/>
    </ligand>
</feature>
<evidence type="ECO:0000313" key="8">
    <source>
        <dbReference type="EMBL" id="GIG44768.1"/>
    </source>
</evidence>
<dbReference type="InterPro" id="IPR049171">
    <property type="entry name" value="GLGE_C"/>
</dbReference>
<comment type="similarity">
    <text evidence="6">Belongs to the glycosyl hydrolase 13 family. GlgE subfamily.</text>
</comment>
<proteinExistence type="inferred from homology"/>
<name>A0A919PMD0_9ACTN</name>
<reference evidence="8" key="1">
    <citation type="submission" date="2021-01" db="EMBL/GenBank/DDBJ databases">
        <title>Whole genome shotgun sequence of Dactylosporangium siamense NBRC 106093.</title>
        <authorList>
            <person name="Komaki H."/>
            <person name="Tamura T."/>
        </authorList>
    </citation>
    <scope>NUCLEOTIDE SEQUENCE</scope>
    <source>
        <strain evidence="8">NBRC 106093</strain>
    </source>
</reference>
<feature type="binding site" evidence="6">
    <location>
        <position position="359"/>
    </location>
    <ligand>
        <name>alpha-maltose 1-phosphate</name>
        <dbReference type="ChEBI" id="CHEBI:63576"/>
    </ligand>
</feature>
<evidence type="ECO:0000256" key="1">
    <source>
        <dbReference type="ARBA" id="ARBA00011738"/>
    </source>
</evidence>
<dbReference type="GO" id="GO:0004553">
    <property type="term" value="F:hydrolase activity, hydrolyzing O-glycosyl compounds"/>
    <property type="evidence" value="ECO:0007669"/>
    <property type="project" value="InterPro"/>
</dbReference>
<evidence type="ECO:0000256" key="6">
    <source>
        <dbReference type="HAMAP-Rule" id="MF_02124"/>
    </source>
</evidence>